<dbReference type="Proteomes" id="UP000324222">
    <property type="component" value="Unassembled WGS sequence"/>
</dbReference>
<keyword evidence="3" id="KW-1185">Reference proteome</keyword>
<evidence type="ECO:0000256" key="1">
    <source>
        <dbReference type="SAM" id="Phobius"/>
    </source>
</evidence>
<evidence type="ECO:0000313" key="2">
    <source>
        <dbReference type="EMBL" id="MPC58300.1"/>
    </source>
</evidence>
<name>A0A5B7GDA9_PORTR</name>
<proteinExistence type="predicted"/>
<evidence type="ECO:0000313" key="3">
    <source>
        <dbReference type="Proteomes" id="UP000324222"/>
    </source>
</evidence>
<protein>
    <submittedName>
        <fullName evidence="2">Uncharacterized protein</fullName>
    </submittedName>
</protein>
<keyword evidence="1" id="KW-0472">Membrane</keyword>
<keyword evidence="1" id="KW-1133">Transmembrane helix</keyword>
<accession>A0A5B7GDA9</accession>
<gene>
    <name evidence="2" type="ORF">E2C01_052296</name>
</gene>
<comment type="caution">
    <text evidence="2">The sequence shown here is derived from an EMBL/GenBank/DDBJ whole genome shotgun (WGS) entry which is preliminary data.</text>
</comment>
<dbReference type="AlphaFoldDB" id="A0A5B7GDA9"/>
<dbReference type="EMBL" id="VSRR010015546">
    <property type="protein sequence ID" value="MPC58300.1"/>
    <property type="molecule type" value="Genomic_DNA"/>
</dbReference>
<sequence>MDAASSSTFIYFNCMHHYFIAGIITLKMNYHKNERNLPCEAVMHIYKSVRL</sequence>
<reference evidence="2 3" key="1">
    <citation type="submission" date="2019-05" db="EMBL/GenBank/DDBJ databases">
        <title>Another draft genome of Portunus trituberculatus and its Hox gene families provides insights of decapod evolution.</title>
        <authorList>
            <person name="Jeong J.-H."/>
            <person name="Song I."/>
            <person name="Kim S."/>
            <person name="Choi T."/>
            <person name="Kim D."/>
            <person name="Ryu S."/>
            <person name="Kim W."/>
        </authorList>
    </citation>
    <scope>NUCLEOTIDE SEQUENCE [LARGE SCALE GENOMIC DNA]</scope>
    <source>
        <tissue evidence="2">Muscle</tissue>
    </source>
</reference>
<organism evidence="2 3">
    <name type="scientific">Portunus trituberculatus</name>
    <name type="common">Swimming crab</name>
    <name type="synonym">Neptunus trituberculatus</name>
    <dbReference type="NCBI Taxonomy" id="210409"/>
    <lineage>
        <taxon>Eukaryota</taxon>
        <taxon>Metazoa</taxon>
        <taxon>Ecdysozoa</taxon>
        <taxon>Arthropoda</taxon>
        <taxon>Crustacea</taxon>
        <taxon>Multicrustacea</taxon>
        <taxon>Malacostraca</taxon>
        <taxon>Eumalacostraca</taxon>
        <taxon>Eucarida</taxon>
        <taxon>Decapoda</taxon>
        <taxon>Pleocyemata</taxon>
        <taxon>Brachyura</taxon>
        <taxon>Eubrachyura</taxon>
        <taxon>Portunoidea</taxon>
        <taxon>Portunidae</taxon>
        <taxon>Portuninae</taxon>
        <taxon>Portunus</taxon>
    </lineage>
</organism>
<keyword evidence="1" id="KW-0812">Transmembrane</keyword>
<feature type="transmembrane region" description="Helical" evidence="1">
    <location>
        <begin position="6"/>
        <end position="26"/>
    </location>
</feature>